<keyword evidence="11" id="KW-1185">Reference proteome</keyword>
<evidence type="ECO:0000259" key="9">
    <source>
        <dbReference type="Pfam" id="PF12806"/>
    </source>
</evidence>
<dbReference type="InterPro" id="IPR013786">
    <property type="entry name" value="AcylCoA_DH/ox_N"/>
</dbReference>
<evidence type="ECO:0000259" key="7">
    <source>
        <dbReference type="Pfam" id="PF02770"/>
    </source>
</evidence>
<dbReference type="InterPro" id="IPR009100">
    <property type="entry name" value="AcylCoA_DH/oxidase_NM_dom_sf"/>
</dbReference>
<comment type="cofactor">
    <cofactor evidence="1">
        <name>FAD</name>
        <dbReference type="ChEBI" id="CHEBI:57692"/>
    </cofactor>
</comment>
<dbReference type="Pfam" id="PF02771">
    <property type="entry name" value="Acyl-CoA_dh_N"/>
    <property type="match status" value="1"/>
</dbReference>
<dbReference type="AlphaFoldDB" id="A0A842HLL1"/>
<dbReference type="InterPro" id="IPR006091">
    <property type="entry name" value="Acyl-CoA_Oxase/DH_mid-dom"/>
</dbReference>
<reference evidence="10 11" key="1">
    <citation type="submission" date="2020-08" db="EMBL/GenBank/DDBJ databases">
        <title>Paraeoetvoesia sp. YC-7-48 draft genome sequence.</title>
        <authorList>
            <person name="Yao L."/>
        </authorList>
    </citation>
    <scope>NUCLEOTIDE SEQUENCE [LARGE SCALE GENOMIC DNA]</scope>
    <source>
        <strain evidence="11">YC-7-48</strain>
    </source>
</reference>
<keyword evidence="5" id="KW-0560">Oxidoreductase</keyword>
<gene>
    <name evidence="10" type="ORF">GTU67_07095</name>
</gene>
<sequence length="579" mass="62389">MLHYTPPSQDLAFILNDVLDANAVLSALPRYSGVGTDVLLHIADEAGRFAAEQVLPLNHTADQSGCTWQDGKVVTPPGFKQAYAQYCELGWPSMCADEADGGQALPRLVFSITNEILSAASHAFVMYAAIHHCASACLRHSATESLQRRWLPLLATGQVTSSMCMTEPHAGSDIGLLSTRAEPAPDGSYRITGQKIFASGGDHDLTENIAHLVLARIAGAPAGSRGLSLFLVPKILDDGQANPIFCDGIEHKMGLHGSATCSLRFESAQGWLVGEPNKGLAAMFPMMNEARLLSGLQALGISDLAFQNALAYAQERRQGRAANGGQPAPIINHPDVQRMLLTQKAFTEGGRAFVHWVALLIDQADWATDAQTRQDTANLVGLLTPVIKGFLTENAQTSTYNALQVFGGHGFIAETGIEQLVRDVRVTTIYEGTTSIQAHDLLTRKVLADNGQRLGLLLHTIKQWAAAQHPEHTFFTQAALNTVAKLDAATRHLALRYTENTELTLQASVAYLRLAGHTVLAYLWARCAIAAAQAANAGPWHNAKIETARFYIEHLLPETDQLLAAIQAPARPWADALAA</sequence>
<proteinExistence type="inferred from homology"/>
<feature type="domain" description="Acyl-CoA dehydrogenase/oxidase C-terminal" evidence="6">
    <location>
        <begin position="277"/>
        <end position="441"/>
    </location>
</feature>
<accession>A0A842HLL1</accession>
<dbReference type="Gene3D" id="2.40.110.10">
    <property type="entry name" value="Butyryl-CoA Dehydrogenase, subunit A, domain 2"/>
    <property type="match status" value="1"/>
</dbReference>
<feature type="domain" description="Acetyl-CoA dehydrogenase-like C-terminal" evidence="9">
    <location>
        <begin position="459"/>
        <end position="572"/>
    </location>
</feature>
<dbReference type="InterPro" id="IPR037069">
    <property type="entry name" value="AcylCoA_DH/ox_N_sf"/>
</dbReference>
<dbReference type="InterPro" id="IPR052166">
    <property type="entry name" value="Diverse_Acyl-CoA_DH"/>
</dbReference>
<organism evidence="10 11">
    <name type="scientific">Pusillimonas minor</name>
    <dbReference type="NCBI Taxonomy" id="2697024"/>
    <lineage>
        <taxon>Bacteria</taxon>
        <taxon>Pseudomonadati</taxon>
        <taxon>Pseudomonadota</taxon>
        <taxon>Betaproteobacteria</taxon>
        <taxon>Burkholderiales</taxon>
        <taxon>Alcaligenaceae</taxon>
        <taxon>Pusillimonas</taxon>
    </lineage>
</organism>
<dbReference type="InterPro" id="IPR025878">
    <property type="entry name" value="Acyl-CoA_dh-like_C_dom"/>
</dbReference>
<evidence type="ECO:0000256" key="3">
    <source>
        <dbReference type="ARBA" id="ARBA00022630"/>
    </source>
</evidence>
<evidence type="ECO:0000259" key="8">
    <source>
        <dbReference type="Pfam" id="PF02771"/>
    </source>
</evidence>
<dbReference type="Gene3D" id="1.10.540.10">
    <property type="entry name" value="Acyl-CoA dehydrogenase/oxidase, N-terminal domain"/>
    <property type="match status" value="1"/>
</dbReference>
<dbReference type="RefSeq" id="WP_185779404.1">
    <property type="nucleotide sequence ID" value="NZ_JACJUU010000004.1"/>
</dbReference>
<evidence type="ECO:0000313" key="11">
    <source>
        <dbReference type="Proteomes" id="UP000545386"/>
    </source>
</evidence>
<dbReference type="Pfam" id="PF00441">
    <property type="entry name" value="Acyl-CoA_dh_1"/>
    <property type="match status" value="1"/>
</dbReference>
<feature type="domain" description="Acyl-CoA oxidase/dehydrogenase middle" evidence="7">
    <location>
        <begin position="162"/>
        <end position="267"/>
    </location>
</feature>
<evidence type="ECO:0000256" key="4">
    <source>
        <dbReference type="ARBA" id="ARBA00022827"/>
    </source>
</evidence>
<dbReference type="PANTHER" id="PTHR42803:SF1">
    <property type="entry name" value="BROAD-SPECIFICITY LINEAR ACYL-COA DEHYDROGENASE FADE5"/>
    <property type="match status" value="1"/>
</dbReference>
<dbReference type="EMBL" id="JACJUU010000004">
    <property type="protein sequence ID" value="MBC2769679.1"/>
    <property type="molecule type" value="Genomic_DNA"/>
</dbReference>
<name>A0A842HLL1_9BURK</name>
<comment type="similarity">
    <text evidence="2">Belongs to the acyl-CoA dehydrogenase family.</text>
</comment>
<evidence type="ECO:0000256" key="1">
    <source>
        <dbReference type="ARBA" id="ARBA00001974"/>
    </source>
</evidence>
<dbReference type="Pfam" id="PF02770">
    <property type="entry name" value="Acyl-CoA_dh_M"/>
    <property type="match status" value="1"/>
</dbReference>
<protein>
    <submittedName>
        <fullName evidence="10">Acyl-CoA dehydrogenase</fullName>
    </submittedName>
</protein>
<dbReference type="InterPro" id="IPR009075">
    <property type="entry name" value="AcylCo_DH/oxidase_C"/>
</dbReference>
<evidence type="ECO:0000256" key="5">
    <source>
        <dbReference type="ARBA" id="ARBA00023002"/>
    </source>
</evidence>
<dbReference type="PANTHER" id="PTHR42803">
    <property type="entry name" value="ACYL-COA DEHYDROGENASE"/>
    <property type="match status" value="1"/>
</dbReference>
<keyword evidence="4" id="KW-0274">FAD</keyword>
<keyword evidence="3" id="KW-0285">Flavoprotein</keyword>
<dbReference type="SUPFAM" id="SSF56645">
    <property type="entry name" value="Acyl-CoA dehydrogenase NM domain-like"/>
    <property type="match status" value="1"/>
</dbReference>
<dbReference type="Proteomes" id="UP000545386">
    <property type="component" value="Unassembled WGS sequence"/>
</dbReference>
<dbReference type="InterPro" id="IPR046373">
    <property type="entry name" value="Acyl-CoA_Oxase/DH_mid-dom_sf"/>
</dbReference>
<evidence type="ECO:0000259" key="6">
    <source>
        <dbReference type="Pfam" id="PF00441"/>
    </source>
</evidence>
<dbReference type="GO" id="GO:0016627">
    <property type="term" value="F:oxidoreductase activity, acting on the CH-CH group of donors"/>
    <property type="evidence" value="ECO:0007669"/>
    <property type="project" value="InterPro"/>
</dbReference>
<dbReference type="Gene3D" id="1.20.140.10">
    <property type="entry name" value="Butyryl-CoA Dehydrogenase, subunit A, domain 3"/>
    <property type="match status" value="1"/>
</dbReference>
<dbReference type="Pfam" id="PF12806">
    <property type="entry name" value="Acyl-CoA_dh_C"/>
    <property type="match status" value="1"/>
</dbReference>
<comment type="caution">
    <text evidence="10">The sequence shown here is derived from an EMBL/GenBank/DDBJ whole genome shotgun (WGS) entry which is preliminary data.</text>
</comment>
<evidence type="ECO:0000256" key="2">
    <source>
        <dbReference type="ARBA" id="ARBA00009347"/>
    </source>
</evidence>
<dbReference type="InterPro" id="IPR036250">
    <property type="entry name" value="AcylCo_DH-like_C"/>
</dbReference>
<dbReference type="GO" id="GO:0050660">
    <property type="term" value="F:flavin adenine dinucleotide binding"/>
    <property type="evidence" value="ECO:0007669"/>
    <property type="project" value="InterPro"/>
</dbReference>
<evidence type="ECO:0000313" key="10">
    <source>
        <dbReference type="EMBL" id="MBC2769679.1"/>
    </source>
</evidence>
<feature type="domain" description="Acyl-CoA dehydrogenase/oxidase N-terminal" evidence="8">
    <location>
        <begin position="41"/>
        <end position="158"/>
    </location>
</feature>
<dbReference type="SUPFAM" id="SSF47203">
    <property type="entry name" value="Acyl-CoA dehydrogenase C-terminal domain-like"/>
    <property type="match status" value="1"/>
</dbReference>